<dbReference type="GeneID" id="78525702"/>
<evidence type="ECO:0000259" key="2">
    <source>
        <dbReference type="PROSITE" id="PS50914"/>
    </source>
</evidence>
<dbReference type="PROSITE" id="PS50914">
    <property type="entry name" value="BON"/>
    <property type="match status" value="3"/>
</dbReference>
<dbReference type="InterPro" id="IPR007055">
    <property type="entry name" value="BON_dom"/>
</dbReference>
<organism evidence="3 4">
    <name type="scientific">Sphingomonas paucimobilis NBRC 13935</name>
    <dbReference type="NCBI Taxonomy" id="1219050"/>
    <lineage>
        <taxon>Bacteria</taxon>
        <taxon>Pseudomonadati</taxon>
        <taxon>Pseudomonadota</taxon>
        <taxon>Alphaproteobacteria</taxon>
        <taxon>Sphingomonadales</taxon>
        <taxon>Sphingomonadaceae</taxon>
        <taxon>Sphingomonas</taxon>
    </lineage>
</organism>
<feature type="domain" description="BON" evidence="2">
    <location>
        <begin position="7"/>
        <end position="76"/>
    </location>
</feature>
<evidence type="ECO:0000313" key="4">
    <source>
        <dbReference type="Proteomes" id="UP000032025"/>
    </source>
</evidence>
<accession>A0A0C9NJA5</accession>
<dbReference type="RefSeq" id="WP_007406294.1">
    <property type="nucleotide sequence ID" value="NZ_BBJS01000043.1"/>
</dbReference>
<proteinExistence type="predicted"/>
<evidence type="ECO:0000313" key="3">
    <source>
        <dbReference type="EMBL" id="GAN14723.1"/>
    </source>
</evidence>
<dbReference type="EMBL" id="BBJS01000043">
    <property type="protein sequence ID" value="GAN14723.1"/>
    <property type="molecule type" value="Genomic_DNA"/>
</dbReference>
<dbReference type="Pfam" id="PF04972">
    <property type="entry name" value="BON"/>
    <property type="match status" value="3"/>
</dbReference>
<sequence>MVSLFRTDATIKKDVESEIQYDPSIQHEDTIAVAVKDGIVTLSGVTKSYMDSYYAEKAAKRVSGVKAVANDIQVKLSTERLDPEIAEEAVKSLKRELPSSADKIKIVVKSGWLTLEGHVEWNFQKEWAERAVRSIAGVKGVTNTITVQPRVNPGDVKKKIEDALVRSAQVDAQRVQVEVDGSKITLKGTVRTWAERQEAERSAWSAPGVSSVDNQIRILP</sequence>
<dbReference type="PANTHER" id="PTHR34606:SF4">
    <property type="entry name" value="OUTER MEMBRANE LIPOPROTEIN DOLP"/>
    <property type="match status" value="1"/>
</dbReference>
<dbReference type="Gene3D" id="3.30.1340.30">
    <property type="match status" value="3"/>
</dbReference>
<name>A0A0C9NJA5_SPHPI</name>
<feature type="domain" description="BON" evidence="2">
    <location>
        <begin position="81"/>
        <end position="149"/>
    </location>
</feature>
<dbReference type="SMART" id="SM00749">
    <property type="entry name" value="BON"/>
    <property type="match status" value="3"/>
</dbReference>
<dbReference type="AlphaFoldDB" id="A0A0C9NJA5"/>
<evidence type="ECO:0000256" key="1">
    <source>
        <dbReference type="ARBA" id="ARBA00022729"/>
    </source>
</evidence>
<keyword evidence="1" id="KW-0732">Signal</keyword>
<comment type="caution">
    <text evidence="3">The sequence shown here is derived from an EMBL/GenBank/DDBJ whole genome shotgun (WGS) entry which is preliminary data.</text>
</comment>
<gene>
    <name evidence="3" type="ORF">SP6_43_02220</name>
</gene>
<reference evidence="3 4" key="1">
    <citation type="submission" date="2014-08" db="EMBL/GenBank/DDBJ databases">
        <title>Whole genome shotgun sequence of Sphingomonas paucimobilis NBRC 13935.</title>
        <authorList>
            <person name="Hosoyama A."/>
            <person name="Hashimoto M."/>
            <person name="Hosoyama Y."/>
            <person name="Noguchi M."/>
            <person name="Uohara A."/>
            <person name="Ohji S."/>
            <person name="Katano-Makiyama Y."/>
            <person name="Ichikawa N."/>
            <person name="Kimura A."/>
            <person name="Yamazoe A."/>
            <person name="Fujita N."/>
        </authorList>
    </citation>
    <scope>NUCLEOTIDE SEQUENCE [LARGE SCALE GENOMIC DNA]</scope>
    <source>
        <strain evidence="3 4">NBRC 13935</strain>
    </source>
</reference>
<dbReference type="Proteomes" id="UP000032025">
    <property type="component" value="Unassembled WGS sequence"/>
</dbReference>
<keyword evidence="4" id="KW-1185">Reference proteome</keyword>
<dbReference type="PANTHER" id="PTHR34606">
    <property type="entry name" value="BON DOMAIN-CONTAINING PROTEIN"/>
    <property type="match status" value="1"/>
</dbReference>
<dbReference type="InterPro" id="IPR014004">
    <property type="entry name" value="Transpt-assoc_nodulatn_dom_bac"/>
</dbReference>
<feature type="domain" description="BON" evidence="2">
    <location>
        <begin position="152"/>
        <end position="220"/>
    </location>
</feature>
<dbReference type="InterPro" id="IPR051686">
    <property type="entry name" value="Lipoprotein_DolP"/>
</dbReference>
<protein>
    <submittedName>
        <fullName evidence="3">DNA, contig: SP643</fullName>
    </submittedName>
</protein>